<dbReference type="Proteomes" id="UP000053328">
    <property type="component" value="Unassembled WGS sequence"/>
</dbReference>
<gene>
    <name evidence="2" type="ORF">PV08_04900</name>
</gene>
<organism evidence="2 3">
    <name type="scientific">Exophiala spinifera</name>
    <dbReference type="NCBI Taxonomy" id="91928"/>
    <lineage>
        <taxon>Eukaryota</taxon>
        <taxon>Fungi</taxon>
        <taxon>Dikarya</taxon>
        <taxon>Ascomycota</taxon>
        <taxon>Pezizomycotina</taxon>
        <taxon>Eurotiomycetes</taxon>
        <taxon>Chaetothyriomycetidae</taxon>
        <taxon>Chaetothyriales</taxon>
        <taxon>Herpotrichiellaceae</taxon>
        <taxon>Exophiala</taxon>
    </lineage>
</organism>
<dbReference type="OrthoDB" id="1689567at2759"/>
<evidence type="ECO:0000313" key="3">
    <source>
        <dbReference type="Proteomes" id="UP000053328"/>
    </source>
</evidence>
<keyword evidence="3" id="KW-1185">Reference proteome</keyword>
<dbReference type="VEuPathDB" id="FungiDB:PV08_04900"/>
<accession>A0A0D2BGD5</accession>
<evidence type="ECO:0000256" key="1">
    <source>
        <dbReference type="SAM" id="MobiDB-lite"/>
    </source>
</evidence>
<evidence type="ECO:0000313" key="2">
    <source>
        <dbReference type="EMBL" id="KIW17705.1"/>
    </source>
</evidence>
<name>A0A0D2BGD5_9EURO</name>
<protein>
    <submittedName>
        <fullName evidence="2">Uncharacterized protein</fullName>
    </submittedName>
</protein>
<dbReference type="STRING" id="91928.A0A0D2BGD5"/>
<reference evidence="2 3" key="1">
    <citation type="submission" date="2015-01" db="EMBL/GenBank/DDBJ databases">
        <title>The Genome Sequence of Exophiala spinifera CBS89968.</title>
        <authorList>
            <consortium name="The Broad Institute Genomics Platform"/>
            <person name="Cuomo C."/>
            <person name="de Hoog S."/>
            <person name="Gorbushina A."/>
            <person name="Stielow B."/>
            <person name="Teixiera M."/>
            <person name="Abouelleil A."/>
            <person name="Chapman S.B."/>
            <person name="Priest M."/>
            <person name="Young S.K."/>
            <person name="Wortman J."/>
            <person name="Nusbaum C."/>
            <person name="Birren B."/>
        </authorList>
    </citation>
    <scope>NUCLEOTIDE SEQUENCE [LARGE SCALE GENOMIC DNA]</scope>
    <source>
        <strain evidence="2 3">CBS 89968</strain>
    </source>
</reference>
<dbReference type="RefSeq" id="XP_016237921.1">
    <property type="nucleotide sequence ID" value="XM_016379244.1"/>
</dbReference>
<feature type="region of interest" description="Disordered" evidence="1">
    <location>
        <begin position="274"/>
        <end position="309"/>
    </location>
</feature>
<dbReference type="EMBL" id="KN847494">
    <property type="protein sequence ID" value="KIW17705.1"/>
    <property type="molecule type" value="Genomic_DNA"/>
</dbReference>
<sequence>MTRPTAVYANVGSPDDLPRSVAICPNRKCVAFGCQMGIELYWVDAVTGGNLNRWFPLAAPSDFLYFLPQRPGVDSRNKLRLISSAAGPVVTQLLRHDSTPTTGKFFPASVAQGRRPSLTRLFFGHLPFPTDASPQSDRLASPLLEHKEELQGILRAVDCDHFRGVPVSDGSHVLFTDPLNGLLCLGSDSPLGGPTKLVRKVIFVPPPHPDGKYGSPLRYAAGHALDWGLRLVATYDDGQIVLYNVPSDILRAMQKLSSVTDMWSETAGVFGQSDRLMDTQMTSHPKSTTEPNNDNEAASSSSPPRETPLKVNGAVIAKVEDDSVEDIAVQTEGGGLSVWLFYKSGRAVLHSIYTPRICHKRMRYIAENGLVHNVQQHGGSDDDESNEHGEGRGKDKDKDKELLTRPGHVTWAVTDGASI</sequence>
<feature type="region of interest" description="Disordered" evidence="1">
    <location>
        <begin position="374"/>
        <end position="407"/>
    </location>
</feature>
<proteinExistence type="predicted"/>
<feature type="compositionally biased region" description="Polar residues" evidence="1">
    <location>
        <begin position="279"/>
        <end position="304"/>
    </location>
</feature>
<dbReference type="GeneID" id="27331983"/>
<dbReference type="AlphaFoldDB" id="A0A0D2BGD5"/>
<feature type="compositionally biased region" description="Basic and acidic residues" evidence="1">
    <location>
        <begin position="386"/>
        <end position="403"/>
    </location>
</feature>
<dbReference type="SUPFAM" id="SSF69322">
    <property type="entry name" value="Tricorn protease domain 2"/>
    <property type="match status" value="1"/>
</dbReference>
<dbReference type="HOGENOM" id="CLU_655514_0_0_1"/>